<reference evidence="1 2" key="1">
    <citation type="submission" date="2023-02" db="EMBL/GenBank/DDBJ databases">
        <title>Whole genome sequenc of Paracoccus marcusii MBLB0836.</title>
        <authorList>
            <person name="Seo M.-J."/>
            <person name="Cho E.-S."/>
            <person name="Hwang C.Y."/>
        </authorList>
    </citation>
    <scope>NUCLEOTIDE SEQUENCE [LARGE SCALE GENOMIC DNA]</scope>
    <source>
        <strain evidence="1 2">MBLB0836</strain>
    </source>
</reference>
<dbReference type="RefSeq" id="WP_273744363.1">
    <property type="nucleotide sequence ID" value="NZ_CP117466.1"/>
</dbReference>
<keyword evidence="2" id="KW-1185">Reference proteome</keyword>
<protein>
    <submittedName>
        <fullName evidence="1">Uncharacterized protein</fullName>
    </submittedName>
</protein>
<gene>
    <name evidence="1" type="ORF">PRL19_07085</name>
</gene>
<name>A0ABY7UVQ7_9RHOB</name>
<dbReference type="Proteomes" id="UP001216899">
    <property type="component" value="Chromosome"/>
</dbReference>
<sequence length="47" mass="5356">MRLIDDALSSYQHNSAYRTVRAKVAALVAEDQRDRVVVIPLPKVRHP</sequence>
<proteinExistence type="predicted"/>
<accession>A0ABY7UVQ7</accession>
<evidence type="ECO:0000313" key="2">
    <source>
        <dbReference type="Proteomes" id="UP001216899"/>
    </source>
</evidence>
<dbReference type="EMBL" id="CP117466">
    <property type="protein sequence ID" value="WDA14010.1"/>
    <property type="molecule type" value="Genomic_DNA"/>
</dbReference>
<organism evidence="1 2">
    <name type="scientific">Paracoccus marcusii</name>
    <dbReference type="NCBI Taxonomy" id="59779"/>
    <lineage>
        <taxon>Bacteria</taxon>
        <taxon>Pseudomonadati</taxon>
        <taxon>Pseudomonadota</taxon>
        <taxon>Alphaproteobacteria</taxon>
        <taxon>Rhodobacterales</taxon>
        <taxon>Paracoccaceae</taxon>
        <taxon>Paracoccus</taxon>
    </lineage>
</organism>
<evidence type="ECO:0000313" key="1">
    <source>
        <dbReference type="EMBL" id="WDA14010.1"/>
    </source>
</evidence>